<comment type="similarity">
    <text evidence="3">In the C-terminal section; belongs to the transferase hexapeptide repeat family.</text>
</comment>
<dbReference type="InterPro" id="IPR029044">
    <property type="entry name" value="Nucleotide-diphossugar_trans"/>
</dbReference>
<dbReference type="Pfam" id="PF00483">
    <property type="entry name" value="NTP_transferase"/>
    <property type="match status" value="1"/>
</dbReference>
<comment type="pathway">
    <text evidence="2">Nucleotide-sugar biosynthesis; UDP-N-acetyl-alpha-D-glucosamine biosynthesis; UDP-N-acetyl-alpha-D-glucosamine from N-acetyl-alpha-D-glucosamine 1-phosphate: step 1/1.</text>
</comment>
<keyword evidence="14" id="KW-1185">Reference proteome</keyword>
<keyword evidence="5 13" id="KW-0808">Transferase</keyword>
<dbReference type="PANTHER" id="PTHR43584:SF8">
    <property type="entry name" value="N-ACETYLMURAMATE ALPHA-1-PHOSPHATE URIDYLYLTRANSFERASE"/>
    <property type="match status" value="1"/>
</dbReference>
<comment type="pathway">
    <text evidence="1">Nucleotide-sugar biosynthesis; UDP-N-acetyl-alpha-D-glucosamine biosynthesis; N-acetyl-alpha-D-glucosamine 1-phosphate from alpha-D-glucosamine 6-phosphate (route II): step 2/2.</text>
</comment>
<evidence type="ECO:0000256" key="4">
    <source>
        <dbReference type="ARBA" id="ARBA00007947"/>
    </source>
</evidence>
<dbReference type="SUPFAM" id="SSF53448">
    <property type="entry name" value="Nucleotide-diphospho-sugar transferases"/>
    <property type="match status" value="1"/>
</dbReference>
<evidence type="ECO:0000256" key="8">
    <source>
        <dbReference type="ARBA" id="ARBA00023315"/>
    </source>
</evidence>
<reference evidence="13 14" key="1">
    <citation type="submission" date="2020-02" db="EMBL/GenBank/DDBJ databases">
        <authorList>
            <person name="Zheng R.K."/>
            <person name="Sun C.M."/>
        </authorList>
    </citation>
    <scope>NUCLEOTIDE SEQUENCE [LARGE SCALE GENOMIC DNA]</scope>
    <source>
        <strain evidence="14">rifampicinis</strain>
    </source>
</reference>
<evidence type="ECO:0000256" key="7">
    <source>
        <dbReference type="ARBA" id="ARBA00023268"/>
    </source>
</evidence>
<evidence type="ECO:0000313" key="13">
    <source>
        <dbReference type="EMBL" id="QPC84664.1"/>
    </source>
</evidence>
<dbReference type="InterPro" id="IPR011004">
    <property type="entry name" value="Trimer_LpxA-like_sf"/>
</dbReference>
<dbReference type="EMBL" id="CP062983">
    <property type="protein sequence ID" value="QPC84664.1"/>
    <property type="molecule type" value="Genomic_DNA"/>
</dbReference>
<dbReference type="InterPro" id="IPR001451">
    <property type="entry name" value="Hexapep"/>
</dbReference>
<dbReference type="GO" id="GO:0019134">
    <property type="term" value="F:glucosamine-1-phosphate N-acetyltransferase activity"/>
    <property type="evidence" value="ECO:0007669"/>
    <property type="project" value="UniProtKB-EC"/>
</dbReference>
<evidence type="ECO:0000256" key="2">
    <source>
        <dbReference type="ARBA" id="ARBA00005208"/>
    </source>
</evidence>
<dbReference type="Pfam" id="PF25087">
    <property type="entry name" value="GMPPB_C"/>
    <property type="match status" value="1"/>
</dbReference>
<evidence type="ECO:0000256" key="9">
    <source>
        <dbReference type="ARBA" id="ARBA00048247"/>
    </source>
</evidence>
<gene>
    <name evidence="13" type="ORF">G4Y79_09885</name>
</gene>
<feature type="domain" description="Mannose-1-phosphate guanyltransferase C-terminal" evidence="12">
    <location>
        <begin position="263"/>
        <end position="350"/>
    </location>
</feature>
<dbReference type="InterPro" id="IPR050065">
    <property type="entry name" value="GlmU-like"/>
</dbReference>
<evidence type="ECO:0000313" key="14">
    <source>
        <dbReference type="Proteomes" id="UP000594468"/>
    </source>
</evidence>
<dbReference type="InterPro" id="IPR005835">
    <property type="entry name" value="NTP_transferase_dom"/>
</dbReference>
<proteinExistence type="inferred from homology"/>
<name>A0A7S8ED56_9CHLR</name>
<evidence type="ECO:0000259" key="12">
    <source>
        <dbReference type="Pfam" id="PF25087"/>
    </source>
</evidence>
<comment type="catalytic activity">
    <reaction evidence="10">
        <text>N-acetyl-alpha-D-glucosamine 1-phosphate + UTP + H(+) = UDP-N-acetyl-alpha-D-glucosamine + diphosphate</text>
        <dbReference type="Rhea" id="RHEA:13509"/>
        <dbReference type="ChEBI" id="CHEBI:15378"/>
        <dbReference type="ChEBI" id="CHEBI:33019"/>
        <dbReference type="ChEBI" id="CHEBI:46398"/>
        <dbReference type="ChEBI" id="CHEBI:57705"/>
        <dbReference type="ChEBI" id="CHEBI:57776"/>
        <dbReference type="EC" id="2.7.7.23"/>
    </reaction>
</comment>
<dbReference type="InterPro" id="IPR056729">
    <property type="entry name" value="GMPPB_C"/>
</dbReference>
<evidence type="ECO:0000256" key="10">
    <source>
        <dbReference type="ARBA" id="ARBA00048493"/>
    </source>
</evidence>
<dbReference type="Gene3D" id="2.160.10.10">
    <property type="entry name" value="Hexapeptide repeat proteins"/>
    <property type="match status" value="1"/>
</dbReference>
<feature type="domain" description="Nucleotidyl transferase" evidence="11">
    <location>
        <begin position="8"/>
        <end position="188"/>
    </location>
</feature>
<evidence type="ECO:0000256" key="5">
    <source>
        <dbReference type="ARBA" id="ARBA00022679"/>
    </source>
</evidence>
<keyword evidence="8" id="KW-0012">Acyltransferase</keyword>
<dbReference type="PANTHER" id="PTHR43584">
    <property type="entry name" value="NUCLEOTIDYL TRANSFERASE"/>
    <property type="match status" value="1"/>
</dbReference>
<evidence type="ECO:0000256" key="3">
    <source>
        <dbReference type="ARBA" id="ARBA00007707"/>
    </source>
</evidence>
<protein>
    <submittedName>
        <fullName evidence="13">NTP transferase domain-containing protein</fullName>
    </submittedName>
</protein>
<dbReference type="GO" id="GO:0003977">
    <property type="term" value="F:UDP-N-acetylglucosamine diphosphorylase activity"/>
    <property type="evidence" value="ECO:0007669"/>
    <property type="project" value="UniProtKB-EC"/>
</dbReference>
<dbReference type="SUPFAM" id="SSF51161">
    <property type="entry name" value="Trimeric LpxA-like enzymes"/>
    <property type="match status" value="1"/>
</dbReference>
<keyword evidence="7" id="KW-0511">Multifunctional enzyme</keyword>
<accession>A0A7S8ED56</accession>
<comment type="catalytic activity">
    <reaction evidence="9">
        <text>alpha-D-glucosamine 1-phosphate + acetyl-CoA = N-acetyl-alpha-D-glucosamine 1-phosphate + CoA + H(+)</text>
        <dbReference type="Rhea" id="RHEA:13725"/>
        <dbReference type="ChEBI" id="CHEBI:15378"/>
        <dbReference type="ChEBI" id="CHEBI:57287"/>
        <dbReference type="ChEBI" id="CHEBI:57288"/>
        <dbReference type="ChEBI" id="CHEBI:57776"/>
        <dbReference type="ChEBI" id="CHEBI:58516"/>
        <dbReference type="EC" id="2.3.1.157"/>
    </reaction>
</comment>
<dbReference type="Gene3D" id="3.90.550.10">
    <property type="entry name" value="Spore Coat Polysaccharide Biosynthesis Protein SpsA, Chain A"/>
    <property type="match status" value="1"/>
</dbReference>
<evidence type="ECO:0000259" key="11">
    <source>
        <dbReference type="Pfam" id="PF00483"/>
    </source>
</evidence>
<dbReference type="Proteomes" id="UP000594468">
    <property type="component" value="Chromosome"/>
</dbReference>
<sequence>MSDTPILIILAGGASSRMWPLREKSFLRFGEEPLLISQLRRFESLGFHEAIIVGNPDNEDLIREMLASLKDDMHVQVAIQPEATGMGDAILRTEPLLGEADRAIYINQVHDVVDDALHINMLQRYRADKQATYLAGCEMDHYFPGGYLVVDEEGRISSIVEKPGAGNEPSNLVSFVAHIHSSAAKLYDAIRTEYASNKPGDDHYERAMDALMKASPYFVVPYKGRWDALKYPWHTLSIMDAFLSQIKGQEVAGDAYIAPTASIIGDVVICSGAKIFPGAAVVGPAYIGRNTVVGNNAMVRSSMVLDHCNVGFTTEVARSYVADGCQMHACRVLDSVFAENVNFSAGCTTANLRIDHGPVPSMVKGQRVDSGRDKLGAIIGENAFLGVDVMTMPGVKVGANASIGPGTHLHEDVKDGQRVYVKQEVIVIDPE</sequence>
<dbReference type="Pfam" id="PF00132">
    <property type="entry name" value="Hexapep"/>
    <property type="match status" value="1"/>
</dbReference>
<dbReference type="AlphaFoldDB" id="A0A7S8ED56"/>
<comment type="similarity">
    <text evidence="4">In the N-terminal section; belongs to the N-acetylglucosamine-1-phosphate uridyltransferase family.</text>
</comment>
<evidence type="ECO:0000256" key="1">
    <source>
        <dbReference type="ARBA" id="ARBA00005166"/>
    </source>
</evidence>
<keyword evidence="6" id="KW-0548">Nucleotidyltransferase</keyword>
<dbReference type="KEGG" id="pmet:G4Y79_09885"/>
<organism evidence="13 14">
    <name type="scientific">Phototrophicus methaneseepsis</name>
    <dbReference type="NCBI Taxonomy" id="2710758"/>
    <lineage>
        <taxon>Bacteria</taxon>
        <taxon>Bacillati</taxon>
        <taxon>Chloroflexota</taxon>
        <taxon>Candidatus Thermofontia</taxon>
        <taxon>Phototrophicales</taxon>
        <taxon>Phototrophicaceae</taxon>
        <taxon>Phototrophicus</taxon>
    </lineage>
</organism>
<evidence type="ECO:0000256" key="6">
    <source>
        <dbReference type="ARBA" id="ARBA00022695"/>
    </source>
</evidence>
<dbReference type="RefSeq" id="WP_195172727.1">
    <property type="nucleotide sequence ID" value="NZ_CP062983.1"/>
</dbReference>